<evidence type="ECO:0000256" key="2">
    <source>
        <dbReference type="SAM" id="Phobius"/>
    </source>
</evidence>
<feature type="transmembrane region" description="Helical" evidence="2">
    <location>
        <begin position="54"/>
        <end position="76"/>
    </location>
</feature>
<organism evidence="4 5">
    <name type="scientific">Nocardia callitridis</name>
    <dbReference type="NCBI Taxonomy" id="648753"/>
    <lineage>
        <taxon>Bacteria</taxon>
        <taxon>Bacillati</taxon>
        <taxon>Actinomycetota</taxon>
        <taxon>Actinomycetes</taxon>
        <taxon>Mycobacteriales</taxon>
        <taxon>Nocardiaceae</taxon>
        <taxon>Nocardia</taxon>
    </lineage>
</organism>
<name>A0ABP9K0S9_9NOCA</name>
<reference evidence="5" key="1">
    <citation type="journal article" date="2019" name="Int. J. Syst. Evol. Microbiol.">
        <title>The Global Catalogue of Microorganisms (GCM) 10K type strain sequencing project: providing services to taxonomists for standard genome sequencing and annotation.</title>
        <authorList>
            <consortium name="The Broad Institute Genomics Platform"/>
            <consortium name="The Broad Institute Genome Sequencing Center for Infectious Disease"/>
            <person name="Wu L."/>
            <person name="Ma J."/>
        </authorList>
    </citation>
    <scope>NUCLEOTIDE SEQUENCE [LARGE SCALE GENOMIC DNA]</scope>
    <source>
        <strain evidence="5">JCM 18298</strain>
    </source>
</reference>
<proteinExistence type="predicted"/>
<comment type="caution">
    <text evidence="4">The sequence shown here is derived from an EMBL/GenBank/DDBJ whole genome shotgun (WGS) entry which is preliminary data.</text>
</comment>
<feature type="region of interest" description="Disordered" evidence="1">
    <location>
        <begin position="349"/>
        <end position="381"/>
    </location>
</feature>
<dbReference type="RefSeq" id="WP_345494124.1">
    <property type="nucleotide sequence ID" value="NZ_BAABJM010000001.1"/>
</dbReference>
<protein>
    <recommendedName>
        <fullName evidence="3">Septum formation-related domain-containing protein</fullName>
    </recommendedName>
</protein>
<dbReference type="Pfam" id="PF13845">
    <property type="entry name" value="Septum_form"/>
    <property type="match status" value="1"/>
</dbReference>
<keyword evidence="2" id="KW-0472">Membrane</keyword>
<keyword evidence="5" id="KW-1185">Reference proteome</keyword>
<evidence type="ECO:0000313" key="5">
    <source>
        <dbReference type="Proteomes" id="UP001500603"/>
    </source>
</evidence>
<dbReference type="InterPro" id="IPR026004">
    <property type="entry name" value="Septum_form"/>
</dbReference>
<keyword evidence="2" id="KW-0812">Transmembrane</keyword>
<feature type="region of interest" description="Disordered" evidence="1">
    <location>
        <begin position="1"/>
        <end position="44"/>
    </location>
</feature>
<accession>A0ABP9K0S9</accession>
<feature type="compositionally biased region" description="Pro residues" evidence="1">
    <location>
        <begin position="366"/>
        <end position="381"/>
    </location>
</feature>
<evidence type="ECO:0000259" key="3">
    <source>
        <dbReference type="Pfam" id="PF13845"/>
    </source>
</evidence>
<evidence type="ECO:0000313" key="4">
    <source>
        <dbReference type="EMBL" id="GAA5047084.1"/>
    </source>
</evidence>
<evidence type="ECO:0000256" key="1">
    <source>
        <dbReference type="SAM" id="MobiDB-lite"/>
    </source>
</evidence>
<keyword evidence="2" id="KW-1133">Transmembrane helix</keyword>
<feature type="domain" description="Septum formation-related" evidence="3">
    <location>
        <begin position="105"/>
        <end position="325"/>
    </location>
</feature>
<dbReference type="EMBL" id="BAABJM010000001">
    <property type="protein sequence ID" value="GAA5047084.1"/>
    <property type="molecule type" value="Genomic_DNA"/>
</dbReference>
<sequence>MSIDHDPQNPQPSGRNPRGRSTRRASSARSGAGRRSGGGGSGRDLHLSAPTMRWGLLAIAVGAVAAALVTMFVTGFNNDKGLEAHGPAGPGIALIDKEFGTAASGDCLSWTKPDRSDLVKVNCETQHMFEVAADIDMSRYPGKEFGPSSPFPDSLRLTELKEEHCVPAVQQYMGGTFDPRGRYVVGLMYPSADGWQHGDRTLRCGLQWSANAGTPATTGSATQHDQSKIYQPGVCLGINQNLPTDPVDCVQEHAVEIVSTIDLGTQFSGGPPSKDDQDRYMQDECQRTASDYLGGPEVIQDKTLTLFFDYLDARSWLAGSRKLDCMVGKGADQEGFAPITGSAKGEILINGQAPVPPPHSGRSTPTPLPGAAPLPPQPEPR</sequence>
<dbReference type="Proteomes" id="UP001500603">
    <property type="component" value="Unassembled WGS sequence"/>
</dbReference>
<feature type="compositionally biased region" description="Low complexity" evidence="1">
    <location>
        <begin position="24"/>
        <end position="33"/>
    </location>
</feature>
<gene>
    <name evidence="4" type="ORF">GCM10023318_13130</name>
</gene>